<dbReference type="GO" id="GO:0042555">
    <property type="term" value="C:MCM complex"/>
    <property type="evidence" value="ECO:0007669"/>
    <property type="project" value="UniProtKB-UniRule"/>
</dbReference>
<dbReference type="InterPro" id="IPR027417">
    <property type="entry name" value="P-loop_NTPase"/>
</dbReference>
<dbReference type="GeneID" id="94837602"/>
<dbReference type="Pfam" id="PF17855">
    <property type="entry name" value="MCM_lid"/>
    <property type="match status" value="1"/>
</dbReference>
<feature type="compositionally biased region" description="Low complexity" evidence="12">
    <location>
        <begin position="10"/>
        <end position="24"/>
    </location>
</feature>
<keyword evidence="7 10" id="KW-0067">ATP-binding</keyword>
<dbReference type="PROSITE" id="PS00847">
    <property type="entry name" value="MCM_1"/>
    <property type="match status" value="1"/>
</dbReference>
<evidence type="ECO:0000256" key="10">
    <source>
        <dbReference type="RuleBase" id="RU004070"/>
    </source>
</evidence>
<dbReference type="Pfam" id="PF00493">
    <property type="entry name" value="MCM"/>
    <property type="match status" value="1"/>
</dbReference>
<accession>A0A1J4KFD9</accession>
<keyword evidence="3 11" id="KW-0235">DNA replication</keyword>
<feature type="region of interest" description="Disordered" evidence="12">
    <location>
        <begin position="1"/>
        <end position="24"/>
    </location>
</feature>
<dbReference type="InterPro" id="IPR018525">
    <property type="entry name" value="MCM_CS"/>
</dbReference>
<dbReference type="PROSITE" id="PS50051">
    <property type="entry name" value="MCM_2"/>
    <property type="match status" value="1"/>
</dbReference>
<dbReference type="GO" id="GO:0000727">
    <property type="term" value="P:double-strand break repair via break-induced replication"/>
    <property type="evidence" value="ECO:0007669"/>
    <property type="project" value="TreeGrafter"/>
</dbReference>
<dbReference type="FunFam" id="3.40.50.300:FF:000217">
    <property type="entry name" value="DNA helicase"/>
    <property type="match status" value="1"/>
</dbReference>
<dbReference type="PRINTS" id="PR01657">
    <property type="entry name" value="MCMFAMILY"/>
</dbReference>
<dbReference type="InterPro" id="IPR001208">
    <property type="entry name" value="MCM_dom"/>
</dbReference>
<evidence type="ECO:0000256" key="3">
    <source>
        <dbReference type="ARBA" id="ARBA00022705"/>
    </source>
</evidence>
<dbReference type="PRINTS" id="PR01660">
    <property type="entry name" value="MCMPROTEIN4"/>
</dbReference>
<evidence type="ECO:0000256" key="8">
    <source>
        <dbReference type="ARBA" id="ARBA00023125"/>
    </source>
</evidence>
<evidence type="ECO:0000256" key="11">
    <source>
        <dbReference type="RuleBase" id="RU368062"/>
    </source>
</evidence>
<dbReference type="RefSeq" id="XP_068361620.1">
    <property type="nucleotide sequence ID" value="XM_068502898.1"/>
</dbReference>
<dbReference type="AlphaFoldDB" id="A0A1J4KFD9"/>
<comment type="catalytic activity">
    <reaction evidence="11">
        <text>ATP + H2O = ADP + phosphate + H(+)</text>
        <dbReference type="Rhea" id="RHEA:13065"/>
        <dbReference type="ChEBI" id="CHEBI:15377"/>
        <dbReference type="ChEBI" id="CHEBI:15378"/>
        <dbReference type="ChEBI" id="CHEBI:30616"/>
        <dbReference type="ChEBI" id="CHEBI:43474"/>
        <dbReference type="ChEBI" id="CHEBI:456216"/>
        <dbReference type="EC" id="3.6.4.12"/>
    </reaction>
</comment>
<dbReference type="Gene3D" id="2.40.50.140">
    <property type="entry name" value="Nucleic acid-binding proteins"/>
    <property type="match status" value="1"/>
</dbReference>
<evidence type="ECO:0000256" key="6">
    <source>
        <dbReference type="ARBA" id="ARBA00022806"/>
    </source>
</evidence>
<dbReference type="InterPro" id="IPR027925">
    <property type="entry name" value="MCM_N"/>
</dbReference>
<dbReference type="Gene3D" id="3.30.1640.10">
    <property type="entry name" value="mini-chromosome maintenance (MCM) complex, chain A, domain 1"/>
    <property type="match status" value="1"/>
</dbReference>
<keyword evidence="6 11" id="KW-0347">Helicase</keyword>
<dbReference type="FunFam" id="2.20.28.10:FF:000003">
    <property type="entry name" value="DNA helicase"/>
    <property type="match status" value="1"/>
</dbReference>
<dbReference type="Gene3D" id="2.20.28.10">
    <property type="match status" value="1"/>
</dbReference>
<sequence length="775" mass="86174">MSEPNKETPETQTQSQESQQSQIKINDEFNNGEENSLNSLNSLDSFNSTFLHDPESYTSHTLAYGTNVNITAASNKLRQFLQSFELEGDASDDPTRSLYLRKIKEMPDTGNYYLNIDMHHLNSYDESLYKQVIDFPLEMVQLTDSIVKELFQTLYPAYVDDIPKVQTRMFNLMKTTTIRDLEPSDIDKLVSVRGMVTRTSSVIPDLTDAALRCRQCNHIEMIPVTHGAATDPGKCVACGGTNTYDIDHALGRFTDRQHMKIQESPESIPQGETPQSIAAICFEDLVDYARPGDRVEITGVWKAAPSRVNPRIRTLNAVYRTYIDVIHIRKSFTTQIDNEERQSFDETANIKETEERRRQMAEELSSDPQIYEKLVQSFAPSIWQMDGVKKGLLCLLFGGSTNSRGTRGDINILLVGDPATAKSQLIQYTHKVSPRGLYTSGKGSSAVGLTASVVRDSETGEYVLESGALVLSDRGVCCIDEFDKMNDSARAVLHEVMEQQTVSVAKAGIVCTLNARAAIVACANPRDSQYNAKLSVIENIQLPPTLLSRFDLVYLILDRVDEAHDLQLARHIVGLYTANNETQATIPINQLTDYIAYAKEHCNPVFTDESQKVLIDGYVEMRSLGGRNVVSATPRQLESCIRLAEANAKMRLSPFVEKEDAEEALRLLKEALHQSATDPTTGIIDIDNLTTGTSAEKRQKVSRISKEIVTMLQSAPERTLSFNTITANIKNVMGTGITDNEVSDALLSLEADDQIFLVVEGSKPTKASLLQSGRH</sequence>
<dbReference type="GO" id="GO:0005634">
    <property type="term" value="C:nucleus"/>
    <property type="evidence" value="ECO:0007669"/>
    <property type="project" value="UniProtKB-SubCell"/>
</dbReference>
<comment type="similarity">
    <text evidence="2 10">Belongs to the MCM family.</text>
</comment>
<dbReference type="Gene3D" id="3.40.50.300">
    <property type="entry name" value="P-loop containing nucleotide triphosphate hydrolases"/>
    <property type="match status" value="1"/>
</dbReference>
<dbReference type="InterPro" id="IPR033762">
    <property type="entry name" value="MCM_OB"/>
</dbReference>
<dbReference type="GO" id="GO:0017116">
    <property type="term" value="F:single-stranded DNA helicase activity"/>
    <property type="evidence" value="ECO:0007669"/>
    <property type="project" value="TreeGrafter"/>
</dbReference>
<dbReference type="SMART" id="SM00350">
    <property type="entry name" value="MCM"/>
    <property type="match status" value="1"/>
</dbReference>
<dbReference type="Gene3D" id="1.10.10.10">
    <property type="entry name" value="Winged helix-like DNA-binding domain superfamily/Winged helix DNA-binding domain"/>
    <property type="match status" value="1"/>
</dbReference>
<evidence type="ECO:0000256" key="4">
    <source>
        <dbReference type="ARBA" id="ARBA00022741"/>
    </source>
</evidence>
<keyword evidence="8 10" id="KW-0238">DNA-binding</keyword>
<comment type="subunit">
    <text evidence="11">Component of the MCM2-7 complex.</text>
</comment>
<organism evidence="14 15">
    <name type="scientific">Tritrichomonas foetus</name>
    <dbReference type="NCBI Taxonomy" id="1144522"/>
    <lineage>
        <taxon>Eukaryota</taxon>
        <taxon>Metamonada</taxon>
        <taxon>Parabasalia</taxon>
        <taxon>Tritrichomonadida</taxon>
        <taxon>Tritrichomonadidae</taxon>
        <taxon>Tritrichomonas</taxon>
    </lineage>
</organism>
<dbReference type="InterPro" id="IPR031327">
    <property type="entry name" value="MCM"/>
</dbReference>
<keyword evidence="15" id="KW-1185">Reference proteome</keyword>
<dbReference type="PANTHER" id="PTHR11630:SF66">
    <property type="entry name" value="DNA REPLICATION LICENSING FACTOR MCM4"/>
    <property type="match status" value="1"/>
</dbReference>
<comment type="subcellular location">
    <subcellularLocation>
        <location evidence="1">Nucleus</location>
    </subcellularLocation>
</comment>
<dbReference type="EC" id="3.6.4.12" evidence="11"/>
<evidence type="ECO:0000256" key="1">
    <source>
        <dbReference type="ARBA" id="ARBA00004123"/>
    </source>
</evidence>
<evidence type="ECO:0000313" key="15">
    <source>
        <dbReference type="Proteomes" id="UP000179807"/>
    </source>
</evidence>
<feature type="domain" description="MCM C-terminal AAA(+) ATPase" evidence="13">
    <location>
        <begin position="370"/>
        <end position="572"/>
    </location>
</feature>
<dbReference type="EMBL" id="MLAK01000666">
    <property type="protein sequence ID" value="OHT08484.1"/>
    <property type="molecule type" value="Genomic_DNA"/>
</dbReference>
<dbReference type="Pfam" id="PF17207">
    <property type="entry name" value="MCM_OB"/>
    <property type="match status" value="1"/>
</dbReference>
<dbReference type="InterPro" id="IPR008047">
    <property type="entry name" value="MCM_4"/>
</dbReference>
<evidence type="ECO:0000259" key="13">
    <source>
        <dbReference type="PROSITE" id="PS50051"/>
    </source>
</evidence>
<keyword evidence="9 11" id="KW-0539">Nucleus</keyword>
<dbReference type="OrthoDB" id="10251574at2759"/>
<dbReference type="VEuPathDB" id="TrichDB:TRFO_22999"/>
<keyword evidence="4 10" id="KW-0547">Nucleotide-binding</keyword>
<dbReference type="GO" id="GO:0006271">
    <property type="term" value="P:DNA strand elongation involved in DNA replication"/>
    <property type="evidence" value="ECO:0007669"/>
    <property type="project" value="TreeGrafter"/>
</dbReference>
<dbReference type="PANTHER" id="PTHR11630">
    <property type="entry name" value="DNA REPLICATION LICENSING FACTOR MCM FAMILY MEMBER"/>
    <property type="match status" value="1"/>
</dbReference>
<dbReference type="Proteomes" id="UP000179807">
    <property type="component" value="Unassembled WGS sequence"/>
</dbReference>
<gene>
    <name evidence="14" type="ORF">TRFO_22999</name>
</gene>
<dbReference type="GO" id="GO:1902975">
    <property type="term" value="P:mitotic DNA replication initiation"/>
    <property type="evidence" value="ECO:0007669"/>
    <property type="project" value="TreeGrafter"/>
</dbReference>
<evidence type="ECO:0000256" key="5">
    <source>
        <dbReference type="ARBA" id="ARBA00022801"/>
    </source>
</evidence>
<dbReference type="GO" id="GO:0005524">
    <property type="term" value="F:ATP binding"/>
    <property type="evidence" value="ECO:0007669"/>
    <property type="project" value="UniProtKB-UniRule"/>
</dbReference>
<proteinExistence type="inferred from homology"/>
<comment type="caution">
    <text evidence="14">The sequence shown here is derived from an EMBL/GenBank/DDBJ whole genome shotgun (WGS) entry which is preliminary data.</text>
</comment>
<dbReference type="InterPro" id="IPR036388">
    <property type="entry name" value="WH-like_DNA-bd_sf"/>
</dbReference>
<dbReference type="GO" id="GO:0003697">
    <property type="term" value="F:single-stranded DNA binding"/>
    <property type="evidence" value="ECO:0007669"/>
    <property type="project" value="TreeGrafter"/>
</dbReference>
<evidence type="ECO:0000256" key="9">
    <source>
        <dbReference type="ARBA" id="ARBA00023242"/>
    </source>
</evidence>
<keyword evidence="5 11" id="KW-0378">Hydrolase</keyword>
<dbReference type="InterPro" id="IPR041562">
    <property type="entry name" value="MCM_lid"/>
</dbReference>
<dbReference type="Pfam" id="PF14551">
    <property type="entry name" value="MCM_N"/>
    <property type="match status" value="1"/>
</dbReference>
<reference evidence="14" key="1">
    <citation type="submission" date="2016-10" db="EMBL/GenBank/DDBJ databases">
        <authorList>
            <person name="Benchimol M."/>
            <person name="Almeida L.G."/>
            <person name="Vasconcelos A.T."/>
            <person name="Perreira-Neves A."/>
            <person name="Rosa I.A."/>
            <person name="Tasca T."/>
            <person name="Bogo M.R."/>
            <person name="de Souza W."/>
        </authorList>
    </citation>
    <scope>NUCLEOTIDE SEQUENCE [LARGE SCALE GENOMIC DNA]</scope>
    <source>
        <strain evidence="14">K</strain>
    </source>
</reference>
<evidence type="ECO:0000313" key="14">
    <source>
        <dbReference type="EMBL" id="OHT08484.1"/>
    </source>
</evidence>
<comment type="function">
    <text evidence="11">Acts as component of the MCM2-7 complex (MCM complex) which is the replicative helicase essential for 'once per cell cycle' DNA replication initiation and elongation in eukaryotic cells. The active ATPase sites in the MCM2-7 ring are formed through the interaction surfaces of two neighboring subunits such that a critical structure of a conserved arginine finger motif is provided in trans relative to the ATP-binding site of the Walker A box of the adjacent subunit. The six ATPase active sites, however, are likely to contribute differentially to the complex helicase activity.</text>
</comment>
<name>A0A1J4KFD9_9EUKA</name>
<dbReference type="SUPFAM" id="SSF50249">
    <property type="entry name" value="Nucleic acid-binding proteins"/>
    <property type="match status" value="1"/>
</dbReference>
<evidence type="ECO:0000256" key="12">
    <source>
        <dbReference type="SAM" id="MobiDB-lite"/>
    </source>
</evidence>
<evidence type="ECO:0000256" key="7">
    <source>
        <dbReference type="ARBA" id="ARBA00022840"/>
    </source>
</evidence>
<protein>
    <recommendedName>
        <fullName evidence="11">DNA replication licensing factor MCM4</fullName>
        <ecNumber evidence="11">3.6.4.12</ecNumber>
    </recommendedName>
</protein>
<dbReference type="GO" id="GO:0016887">
    <property type="term" value="F:ATP hydrolysis activity"/>
    <property type="evidence" value="ECO:0007669"/>
    <property type="project" value="RHEA"/>
</dbReference>
<dbReference type="SUPFAM" id="SSF52540">
    <property type="entry name" value="P-loop containing nucleoside triphosphate hydrolases"/>
    <property type="match status" value="1"/>
</dbReference>
<evidence type="ECO:0000256" key="2">
    <source>
        <dbReference type="ARBA" id="ARBA00008010"/>
    </source>
</evidence>
<dbReference type="InterPro" id="IPR012340">
    <property type="entry name" value="NA-bd_OB-fold"/>
</dbReference>